<dbReference type="CDD" id="cd00995">
    <property type="entry name" value="PBP2_NikA_DppA_OppA_like"/>
    <property type="match status" value="1"/>
</dbReference>
<keyword evidence="1" id="KW-0732">Signal</keyword>
<dbReference type="Gene3D" id="3.40.190.10">
    <property type="entry name" value="Periplasmic binding protein-like II"/>
    <property type="match status" value="1"/>
</dbReference>
<feature type="domain" description="Solute-binding protein family 5" evidence="2">
    <location>
        <begin position="115"/>
        <end position="490"/>
    </location>
</feature>
<dbReference type="Gene3D" id="3.10.105.10">
    <property type="entry name" value="Dipeptide-binding Protein, Domain 3"/>
    <property type="match status" value="1"/>
</dbReference>
<dbReference type="SUPFAM" id="SSF53850">
    <property type="entry name" value="Periplasmic binding protein-like II"/>
    <property type="match status" value="1"/>
</dbReference>
<dbReference type="InterPro" id="IPR000914">
    <property type="entry name" value="SBP_5_dom"/>
</dbReference>
<comment type="caution">
    <text evidence="3">The sequence shown here is derived from an EMBL/GenBank/DDBJ whole genome shotgun (WGS) entry which is preliminary data.</text>
</comment>
<proteinExistence type="predicted"/>
<dbReference type="Pfam" id="PF00496">
    <property type="entry name" value="SBP_bac_5"/>
    <property type="match status" value="1"/>
</dbReference>
<dbReference type="RefSeq" id="WP_209844310.1">
    <property type="nucleotide sequence ID" value="NZ_CBCRVE010000001.1"/>
</dbReference>
<reference evidence="3 4" key="1">
    <citation type="submission" date="2021-03" db="EMBL/GenBank/DDBJ databases">
        <title>Genomic Encyclopedia of Type Strains, Phase IV (KMG-IV): sequencing the most valuable type-strain genomes for metagenomic binning, comparative biology and taxonomic classification.</title>
        <authorList>
            <person name="Goeker M."/>
        </authorList>
    </citation>
    <scope>NUCLEOTIDE SEQUENCE [LARGE SCALE GENOMIC DNA]</scope>
    <source>
        <strain evidence="3 4">DSM 23491</strain>
    </source>
</reference>
<evidence type="ECO:0000313" key="3">
    <source>
        <dbReference type="EMBL" id="MBP1935223.1"/>
    </source>
</evidence>
<evidence type="ECO:0000313" key="4">
    <source>
        <dbReference type="Proteomes" id="UP001519273"/>
    </source>
</evidence>
<feature type="signal peptide" evidence="1">
    <location>
        <begin position="1"/>
        <end position="21"/>
    </location>
</feature>
<gene>
    <name evidence="3" type="ORF">J2Z20_000084</name>
</gene>
<dbReference type="InterPro" id="IPR039424">
    <property type="entry name" value="SBP_5"/>
</dbReference>
<sequence length="575" mass="63641">MNNKLKLVPALLLSLSLVLSACGGAQDSASNTAGQSATTDTKSAEAPAAVKDGIFKATDMSKNPEAAKNRKDTFIVGLTEPEGVFNPYFYHNGYDGNASDAMFASLIDYDKNGKQVPGLAESWDVSPDNLTYTFHLRKGLKYSDGSPVTADDVAFTLTILHDKSYDGEFDITPAHIKGGQEYKEGKASSIEGIKVIDPLTIQITTTEVNARTLGLISGPVLSKAYYGKNYKQGDLSYIRTLHSKPMGAGPYKLDKFIPGQEVRYVANPYYYKGKPAIEHFIYKVSTPDTNLQMFQAGETDYDGFTANAENFEQLQSLGFANVNVYTASNYAYLDINHKKPYLQDKRVRQALAYGLNRQQIVDTNYQGYATVANIPASTVSWAYTDDVNKYEYNPEKAKQLLDEAGWKVGADGIREKDGKKLTITWLGTKSSMTDILVPIATENYKEIGIQFQPEIMDFNALLTKREQGDYDLASLSTSILLDPSDGVEGFTTKMADNGYSDPKVDELYQKSISTLDINERKKIYTELFKYLNDDLPVIFFFNRKVMSATNGRIHGLEPNSYTGISGDLAKLTIEN</sequence>
<dbReference type="InterPro" id="IPR030678">
    <property type="entry name" value="Peptide/Ni-bd"/>
</dbReference>
<dbReference type="PROSITE" id="PS51257">
    <property type="entry name" value="PROKAR_LIPOPROTEIN"/>
    <property type="match status" value="1"/>
</dbReference>
<dbReference type="PANTHER" id="PTHR30290">
    <property type="entry name" value="PERIPLASMIC BINDING COMPONENT OF ABC TRANSPORTER"/>
    <property type="match status" value="1"/>
</dbReference>
<dbReference type="Gene3D" id="3.90.76.10">
    <property type="entry name" value="Dipeptide-binding Protein, Domain 1"/>
    <property type="match status" value="1"/>
</dbReference>
<evidence type="ECO:0000256" key="1">
    <source>
        <dbReference type="SAM" id="SignalP"/>
    </source>
</evidence>
<dbReference type="Proteomes" id="UP001519273">
    <property type="component" value="Unassembled WGS sequence"/>
</dbReference>
<protein>
    <submittedName>
        <fullName evidence="3">Peptide/nickel transport system substrate-binding protein</fullName>
    </submittedName>
</protein>
<name>A0ABS4GY73_9BACL</name>
<accession>A0ABS4GY73</accession>
<dbReference type="PANTHER" id="PTHR30290:SF81">
    <property type="entry name" value="OLIGOPEPTIDE-BINDING PROTEIN OPPA"/>
    <property type="match status" value="1"/>
</dbReference>
<feature type="chain" id="PRO_5045756850" evidence="1">
    <location>
        <begin position="22"/>
        <end position="575"/>
    </location>
</feature>
<dbReference type="PIRSF" id="PIRSF002741">
    <property type="entry name" value="MppA"/>
    <property type="match status" value="1"/>
</dbReference>
<dbReference type="EMBL" id="JAGGKP010000001">
    <property type="protein sequence ID" value="MBP1935223.1"/>
    <property type="molecule type" value="Genomic_DNA"/>
</dbReference>
<organism evidence="3 4">
    <name type="scientific">Paenibacillus sediminis</name>
    <dbReference type="NCBI Taxonomy" id="664909"/>
    <lineage>
        <taxon>Bacteria</taxon>
        <taxon>Bacillati</taxon>
        <taxon>Bacillota</taxon>
        <taxon>Bacilli</taxon>
        <taxon>Bacillales</taxon>
        <taxon>Paenibacillaceae</taxon>
        <taxon>Paenibacillus</taxon>
    </lineage>
</organism>
<evidence type="ECO:0000259" key="2">
    <source>
        <dbReference type="Pfam" id="PF00496"/>
    </source>
</evidence>
<keyword evidence="4" id="KW-1185">Reference proteome</keyword>